<feature type="transmembrane region" description="Helical" evidence="1">
    <location>
        <begin position="7"/>
        <end position="25"/>
    </location>
</feature>
<dbReference type="InterPro" id="IPR025324">
    <property type="entry name" value="DUF4230"/>
</dbReference>
<keyword evidence="1" id="KW-0812">Transmembrane</keyword>
<evidence type="ECO:0000313" key="2">
    <source>
        <dbReference type="EMBL" id="PZX39029.1"/>
    </source>
</evidence>
<name>A0ABX5PW28_9FLAO</name>
<dbReference type="Proteomes" id="UP000248584">
    <property type="component" value="Unassembled WGS sequence"/>
</dbReference>
<dbReference type="EMBL" id="QKZR01000004">
    <property type="protein sequence ID" value="PZX39029.1"/>
    <property type="molecule type" value="Genomic_DNA"/>
</dbReference>
<protein>
    <submittedName>
        <fullName evidence="2">Uncharacterized protein DUF4230</fullName>
    </submittedName>
</protein>
<sequence length="119" mass="13715">MKDIFKYVISGLIAVLIFYSITSLMESNKEKEQLLAETALIEKEIKNVSKLVVTEMKYAKVYTYESTKSYGWDFFSSQKSALLVSNATAQISYNLKKLKYEVNPQNKTITLLYLNQSFL</sequence>
<keyword evidence="3" id="KW-1185">Reference proteome</keyword>
<dbReference type="Pfam" id="PF14014">
    <property type="entry name" value="DUF4230"/>
    <property type="match status" value="1"/>
</dbReference>
<evidence type="ECO:0000256" key="1">
    <source>
        <dbReference type="SAM" id="Phobius"/>
    </source>
</evidence>
<evidence type="ECO:0000313" key="3">
    <source>
        <dbReference type="Proteomes" id="UP000248584"/>
    </source>
</evidence>
<keyword evidence="1" id="KW-1133">Transmembrane helix</keyword>
<reference evidence="2 3" key="1">
    <citation type="submission" date="2018-06" db="EMBL/GenBank/DDBJ databases">
        <title>Genomic Encyclopedia of Archaeal and Bacterial Type Strains, Phase II (KMG-II): from individual species to whole genera.</title>
        <authorList>
            <person name="Goeker M."/>
        </authorList>
    </citation>
    <scope>NUCLEOTIDE SEQUENCE [LARGE SCALE GENOMIC DNA]</scope>
    <source>
        <strain evidence="2 3">DSM 17205</strain>
    </source>
</reference>
<comment type="caution">
    <text evidence="2">The sequence shown here is derived from an EMBL/GenBank/DDBJ whole genome shotgun (WGS) entry which is preliminary data.</text>
</comment>
<organism evidence="2 3">
    <name type="scientific">Nonlabens dokdonensis</name>
    <dbReference type="NCBI Taxonomy" id="328515"/>
    <lineage>
        <taxon>Bacteria</taxon>
        <taxon>Pseudomonadati</taxon>
        <taxon>Bacteroidota</taxon>
        <taxon>Flavobacteriia</taxon>
        <taxon>Flavobacteriales</taxon>
        <taxon>Flavobacteriaceae</taxon>
        <taxon>Nonlabens</taxon>
    </lineage>
</organism>
<keyword evidence="1" id="KW-0472">Membrane</keyword>
<accession>A0ABX5PW28</accession>
<gene>
    <name evidence="2" type="ORF">LX97_02395</name>
</gene>
<proteinExistence type="predicted"/>